<dbReference type="Gene3D" id="1.10.510.10">
    <property type="entry name" value="Transferase(Phosphotransferase) domain 1"/>
    <property type="match status" value="1"/>
</dbReference>
<evidence type="ECO:0000313" key="12">
    <source>
        <dbReference type="Proteomes" id="UP000319852"/>
    </source>
</evidence>
<evidence type="ECO:0000256" key="7">
    <source>
        <dbReference type="PROSITE-ProRule" id="PRU10141"/>
    </source>
</evidence>
<keyword evidence="12" id="KW-1185">Reference proteome</keyword>
<dbReference type="Proteomes" id="UP000319852">
    <property type="component" value="Chromosome"/>
</dbReference>
<keyword evidence="6 7" id="KW-0067">ATP-binding</keyword>
<dbReference type="InterPro" id="IPR011009">
    <property type="entry name" value="Kinase-like_dom_sf"/>
</dbReference>
<accession>A0A517MS94</accession>
<evidence type="ECO:0000256" key="9">
    <source>
        <dbReference type="SAM" id="Phobius"/>
    </source>
</evidence>
<keyword evidence="9" id="KW-1133">Transmembrane helix</keyword>
<feature type="transmembrane region" description="Helical" evidence="9">
    <location>
        <begin position="709"/>
        <end position="726"/>
    </location>
</feature>
<dbReference type="EC" id="2.7.11.1" evidence="2"/>
<name>A0A517MS94_9BACT</name>
<dbReference type="KEGG" id="amob:HG15A2_10180"/>
<keyword evidence="9" id="KW-0812">Transmembrane</keyword>
<keyword evidence="4 7" id="KW-0547">Nucleotide-binding</keyword>
<sequence length="739" mass="80753">MLEMLTMNPPDAQSEPTAVPIGDPPNDGPRKPTRFTYASGTRPLDGYTIKRGVGSGGFGEVYFAVSDAGKEVALKLIRRNLEVELRGVKQCLNLKHPNLVSLFDIRTDDLDDQWVVMEYVSGASLEDMIERHPAGMPKDMALEWFEGIASAVAYLHDHGIVHRDLKPANIFIDEGGVKIGDYGLSKFISCSRRSGQTESVGTVHYMAPEIANGRYGREIDTYALGIIFYEMLTGHVPFEGESVGEVLMKHLTAEPDFSVIEQPYRKIIEGAMAKDPDVRIKSVADMLAILRANGTLEDGPLKSAAAATAFTAATAATSSPAAGMGAAASVRGDEYNQTTSPESTAPRPEIKIPKYEASHSVASNGTAFEGTQWPEEPIAAWFWQRVDHIRYALQIDQWQPYQRYGAAGLLIALATVSGLWLVAAIPVCLYGFYWIFWSLVNAPSRSTADQSVADELAAEPVLTPLNNPVDLSPSAPQNEKPTPQLSPKKSKVYTQSPWRKRKNPSWRQAAYRELADRTIKERASSLLGTLLLSAVVASATAIVASMFVAQSNASPELSIWMALTATMTSWAVIAPAKIAEGRFEDQAPMRFIMLLSGAAVGLVAWGLSQILMVDLPVAREFVPGPNDTLFGELFRWRGGGVSDGYLNGAVSLPLTMYASYFTMLLVGLRWWRQADYTRSSRVSLWTIAVCGAASWGLSLITWFPQPVGMIVVMTVAFAVQLTSHWLPPSRRRELAGEVV</sequence>
<dbReference type="PROSITE" id="PS50011">
    <property type="entry name" value="PROTEIN_KINASE_DOM"/>
    <property type="match status" value="1"/>
</dbReference>
<evidence type="ECO:0000256" key="1">
    <source>
        <dbReference type="ARBA" id="ARBA00010886"/>
    </source>
</evidence>
<dbReference type="InterPro" id="IPR050660">
    <property type="entry name" value="NEK_Ser/Thr_kinase"/>
</dbReference>
<dbReference type="GO" id="GO:0004674">
    <property type="term" value="F:protein serine/threonine kinase activity"/>
    <property type="evidence" value="ECO:0007669"/>
    <property type="project" value="UniProtKB-EC"/>
</dbReference>
<evidence type="ECO:0000259" key="10">
    <source>
        <dbReference type="PROSITE" id="PS50011"/>
    </source>
</evidence>
<reference evidence="11 12" key="1">
    <citation type="submission" date="2019-02" db="EMBL/GenBank/DDBJ databases">
        <title>Deep-cultivation of Planctomycetes and their phenomic and genomic characterization uncovers novel biology.</title>
        <authorList>
            <person name="Wiegand S."/>
            <person name="Jogler M."/>
            <person name="Boedeker C."/>
            <person name="Pinto D."/>
            <person name="Vollmers J."/>
            <person name="Rivas-Marin E."/>
            <person name="Kohn T."/>
            <person name="Peeters S.H."/>
            <person name="Heuer A."/>
            <person name="Rast P."/>
            <person name="Oberbeckmann S."/>
            <person name="Bunk B."/>
            <person name="Jeske O."/>
            <person name="Meyerdierks A."/>
            <person name="Storesund J.E."/>
            <person name="Kallscheuer N."/>
            <person name="Luecker S."/>
            <person name="Lage O.M."/>
            <person name="Pohl T."/>
            <person name="Merkel B.J."/>
            <person name="Hornburger P."/>
            <person name="Mueller R.-W."/>
            <person name="Bruemmer F."/>
            <person name="Labrenz M."/>
            <person name="Spormann A.M."/>
            <person name="Op den Camp H."/>
            <person name="Overmann J."/>
            <person name="Amann R."/>
            <person name="Jetten M.S.M."/>
            <person name="Mascher T."/>
            <person name="Medema M.H."/>
            <person name="Devos D.P."/>
            <person name="Kaster A.-K."/>
            <person name="Ovreas L."/>
            <person name="Rohde M."/>
            <person name="Galperin M.Y."/>
            <person name="Jogler C."/>
        </authorList>
    </citation>
    <scope>NUCLEOTIDE SEQUENCE [LARGE SCALE GENOMIC DNA]</scope>
    <source>
        <strain evidence="11 12">HG15A2</strain>
    </source>
</reference>
<evidence type="ECO:0000256" key="3">
    <source>
        <dbReference type="ARBA" id="ARBA00022679"/>
    </source>
</evidence>
<dbReference type="AlphaFoldDB" id="A0A517MS94"/>
<evidence type="ECO:0000256" key="8">
    <source>
        <dbReference type="SAM" id="MobiDB-lite"/>
    </source>
</evidence>
<dbReference type="SMART" id="SM00220">
    <property type="entry name" value="S_TKc"/>
    <property type="match status" value="1"/>
</dbReference>
<dbReference type="PANTHER" id="PTHR43671:SF13">
    <property type="entry name" value="SERINE_THREONINE-PROTEIN KINASE NEK2"/>
    <property type="match status" value="1"/>
</dbReference>
<feature type="binding site" evidence="7">
    <location>
        <position position="75"/>
    </location>
    <ligand>
        <name>ATP</name>
        <dbReference type="ChEBI" id="CHEBI:30616"/>
    </ligand>
</feature>
<evidence type="ECO:0000313" key="11">
    <source>
        <dbReference type="EMBL" id="QDS97751.1"/>
    </source>
</evidence>
<gene>
    <name evidence="11" type="primary">prkC_6</name>
    <name evidence="11" type="ORF">HG15A2_10180</name>
</gene>
<keyword evidence="9" id="KW-0472">Membrane</keyword>
<dbReference type="Pfam" id="PF00069">
    <property type="entry name" value="Pkinase"/>
    <property type="match status" value="1"/>
</dbReference>
<organism evidence="11 12">
    <name type="scientific">Adhaeretor mobilis</name>
    <dbReference type="NCBI Taxonomy" id="1930276"/>
    <lineage>
        <taxon>Bacteria</taxon>
        <taxon>Pseudomonadati</taxon>
        <taxon>Planctomycetota</taxon>
        <taxon>Planctomycetia</taxon>
        <taxon>Pirellulales</taxon>
        <taxon>Lacipirellulaceae</taxon>
        <taxon>Adhaeretor</taxon>
    </lineage>
</organism>
<dbReference type="EMBL" id="CP036263">
    <property type="protein sequence ID" value="QDS97751.1"/>
    <property type="molecule type" value="Genomic_DNA"/>
</dbReference>
<dbReference type="CDD" id="cd14014">
    <property type="entry name" value="STKc_PknB_like"/>
    <property type="match status" value="1"/>
</dbReference>
<keyword evidence="3 11" id="KW-0808">Transferase</keyword>
<feature type="transmembrane region" description="Helical" evidence="9">
    <location>
        <begin position="591"/>
        <end position="612"/>
    </location>
</feature>
<evidence type="ECO:0000256" key="5">
    <source>
        <dbReference type="ARBA" id="ARBA00022777"/>
    </source>
</evidence>
<feature type="transmembrane region" description="Helical" evidence="9">
    <location>
        <begin position="654"/>
        <end position="671"/>
    </location>
</feature>
<dbReference type="InterPro" id="IPR000719">
    <property type="entry name" value="Prot_kinase_dom"/>
</dbReference>
<dbReference type="SUPFAM" id="SSF56112">
    <property type="entry name" value="Protein kinase-like (PK-like)"/>
    <property type="match status" value="1"/>
</dbReference>
<feature type="transmembrane region" description="Helical" evidence="9">
    <location>
        <begin position="526"/>
        <end position="547"/>
    </location>
</feature>
<dbReference type="PROSITE" id="PS00108">
    <property type="entry name" value="PROTEIN_KINASE_ST"/>
    <property type="match status" value="1"/>
</dbReference>
<feature type="region of interest" description="Disordered" evidence="8">
    <location>
        <begin position="1"/>
        <end position="33"/>
    </location>
</feature>
<feature type="transmembrane region" description="Helical" evidence="9">
    <location>
        <begin position="559"/>
        <end position="579"/>
    </location>
</feature>
<evidence type="ECO:0000256" key="2">
    <source>
        <dbReference type="ARBA" id="ARBA00012513"/>
    </source>
</evidence>
<dbReference type="GO" id="GO:0005524">
    <property type="term" value="F:ATP binding"/>
    <property type="evidence" value="ECO:0007669"/>
    <property type="project" value="UniProtKB-UniRule"/>
</dbReference>
<evidence type="ECO:0000256" key="6">
    <source>
        <dbReference type="ARBA" id="ARBA00022840"/>
    </source>
</evidence>
<dbReference type="PROSITE" id="PS00107">
    <property type="entry name" value="PROTEIN_KINASE_ATP"/>
    <property type="match status" value="1"/>
</dbReference>
<dbReference type="InterPro" id="IPR017441">
    <property type="entry name" value="Protein_kinase_ATP_BS"/>
</dbReference>
<dbReference type="OrthoDB" id="6111975at2"/>
<feature type="transmembrane region" description="Helical" evidence="9">
    <location>
        <begin position="683"/>
        <end position="703"/>
    </location>
</feature>
<dbReference type="PANTHER" id="PTHR43671">
    <property type="entry name" value="SERINE/THREONINE-PROTEIN KINASE NEK"/>
    <property type="match status" value="1"/>
</dbReference>
<dbReference type="InterPro" id="IPR008271">
    <property type="entry name" value="Ser/Thr_kinase_AS"/>
</dbReference>
<feature type="region of interest" description="Disordered" evidence="8">
    <location>
        <begin position="463"/>
        <end position="504"/>
    </location>
</feature>
<evidence type="ECO:0000256" key="4">
    <source>
        <dbReference type="ARBA" id="ARBA00022741"/>
    </source>
</evidence>
<dbReference type="RefSeq" id="WP_145058375.1">
    <property type="nucleotide sequence ID" value="NZ_CP036263.1"/>
</dbReference>
<feature type="transmembrane region" description="Helical" evidence="9">
    <location>
        <begin position="409"/>
        <end position="436"/>
    </location>
</feature>
<feature type="domain" description="Protein kinase" evidence="10">
    <location>
        <begin position="47"/>
        <end position="296"/>
    </location>
</feature>
<proteinExistence type="inferred from homology"/>
<comment type="similarity">
    <text evidence="1">Belongs to the protein kinase superfamily. NEK Ser/Thr protein kinase family. NIMA subfamily.</text>
</comment>
<protein>
    <recommendedName>
        <fullName evidence="2">non-specific serine/threonine protein kinase</fullName>
        <ecNumber evidence="2">2.7.11.1</ecNumber>
    </recommendedName>
</protein>
<feature type="compositionally biased region" description="Polar residues" evidence="8">
    <location>
        <begin position="474"/>
        <end position="497"/>
    </location>
</feature>
<keyword evidence="5 11" id="KW-0418">Kinase</keyword>